<name>A0A2T7BPY2_9BACT</name>
<evidence type="ECO:0000313" key="1">
    <source>
        <dbReference type="EMBL" id="PUZ29722.1"/>
    </source>
</evidence>
<protein>
    <submittedName>
        <fullName evidence="1">Uncharacterized protein</fullName>
    </submittedName>
</protein>
<comment type="caution">
    <text evidence="1">The sequence shown here is derived from an EMBL/GenBank/DDBJ whole genome shotgun (WGS) entry which is preliminary data.</text>
</comment>
<dbReference type="EMBL" id="QCYK01000001">
    <property type="protein sequence ID" value="PUZ29722.1"/>
    <property type="molecule type" value="Genomic_DNA"/>
</dbReference>
<evidence type="ECO:0000313" key="2">
    <source>
        <dbReference type="Proteomes" id="UP000244450"/>
    </source>
</evidence>
<reference evidence="1 2" key="1">
    <citation type="submission" date="2018-04" db="EMBL/GenBank/DDBJ databases">
        <title>Chitinophaga fuyangensis sp. nov., isolated from soil in a chemical factory.</title>
        <authorList>
            <person name="Chen K."/>
        </authorList>
    </citation>
    <scope>NUCLEOTIDE SEQUENCE [LARGE SCALE GENOMIC DNA]</scope>
    <source>
        <strain evidence="1 2">LY-1</strain>
    </source>
</reference>
<keyword evidence="2" id="KW-1185">Reference proteome</keyword>
<dbReference type="Proteomes" id="UP000244450">
    <property type="component" value="Unassembled WGS sequence"/>
</dbReference>
<dbReference type="InterPro" id="IPR054272">
    <property type="entry name" value="DUF7003"/>
</dbReference>
<dbReference type="Pfam" id="PF22535">
    <property type="entry name" value="DUF7003"/>
    <property type="match status" value="1"/>
</dbReference>
<sequence length="161" mass="18624">MFTEKEILDQLDEPFLDLHAPSGPPWLVPPRARSQHTFMLDLEHGYFETAGSYIHLFADEERWAIVMEKTGYNNRSDYIESELVYFGNCVAQVGEYNMLMLPLIDTWLPDDLPSLASIGHFHYESVYQPEVPPSAQETYQRYMAMITSKNFMPLYTTGCIV</sequence>
<gene>
    <name evidence="1" type="ORF">DCC81_09860</name>
</gene>
<dbReference type="AlphaFoldDB" id="A0A2T7BPY2"/>
<organism evidence="1 2">
    <name type="scientific">Chitinophaga parva</name>
    <dbReference type="NCBI Taxonomy" id="2169414"/>
    <lineage>
        <taxon>Bacteria</taxon>
        <taxon>Pseudomonadati</taxon>
        <taxon>Bacteroidota</taxon>
        <taxon>Chitinophagia</taxon>
        <taxon>Chitinophagales</taxon>
        <taxon>Chitinophagaceae</taxon>
        <taxon>Chitinophaga</taxon>
    </lineage>
</organism>
<proteinExistence type="predicted"/>
<dbReference type="OrthoDB" id="9157032at2"/>
<accession>A0A2T7BPY2</accession>
<dbReference type="RefSeq" id="WP_108686360.1">
    <property type="nucleotide sequence ID" value="NZ_QCYK01000001.1"/>
</dbReference>